<dbReference type="Proteomes" id="UP001628220">
    <property type="component" value="Unassembled WGS sequence"/>
</dbReference>
<evidence type="ECO:0000256" key="1">
    <source>
        <dbReference type="ARBA" id="ARBA00022614"/>
    </source>
</evidence>
<name>A0ABQ0E1A8_9PORP</name>
<keyword evidence="3" id="KW-0732">Signal</keyword>
<dbReference type="PANTHER" id="PTHR47566:SF1">
    <property type="entry name" value="PROTEIN NUD1"/>
    <property type="match status" value="1"/>
</dbReference>
<evidence type="ECO:0000313" key="4">
    <source>
        <dbReference type="EMBL" id="GAB1251444.1"/>
    </source>
</evidence>
<organism evidence="4 5">
    <name type="scientific">Porphyromonas miyakawae</name>
    <dbReference type="NCBI Taxonomy" id="3137470"/>
    <lineage>
        <taxon>Bacteria</taxon>
        <taxon>Pseudomonadati</taxon>
        <taxon>Bacteroidota</taxon>
        <taxon>Bacteroidia</taxon>
        <taxon>Bacteroidales</taxon>
        <taxon>Porphyromonadaceae</taxon>
        <taxon>Porphyromonas</taxon>
    </lineage>
</organism>
<evidence type="ECO:0008006" key="6">
    <source>
        <dbReference type="Google" id="ProtNLM"/>
    </source>
</evidence>
<feature type="signal peptide" evidence="3">
    <location>
        <begin position="1"/>
        <end position="24"/>
    </location>
</feature>
<dbReference type="PANTHER" id="PTHR47566">
    <property type="match status" value="1"/>
</dbReference>
<evidence type="ECO:0000256" key="2">
    <source>
        <dbReference type="ARBA" id="ARBA00022737"/>
    </source>
</evidence>
<reference evidence="4 5" key="1">
    <citation type="journal article" date="2025" name="Int. J. Syst. Evol. Microbiol.">
        <title>Desulfovibrio falkowii sp. nov., Porphyromonas miyakawae sp. nov., Mediterraneibacter flintii sp. nov. and Owariibacterium komagatae gen. nov., sp. nov., isolated from human faeces.</title>
        <authorList>
            <person name="Hamaguchi T."/>
            <person name="Ohara M."/>
            <person name="Hisatomi A."/>
            <person name="Sekiguchi K."/>
            <person name="Takeda J.I."/>
            <person name="Ueyama J."/>
            <person name="Ito M."/>
            <person name="Nishiwaki H."/>
            <person name="Ogi T."/>
            <person name="Hirayama M."/>
            <person name="Ohkuma M."/>
            <person name="Sakamoto M."/>
            <person name="Ohno K."/>
        </authorList>
    </citation>
    <scope>NUCLEOTIDE SEQUENCE [LARGE SCALE GENOMIC DNA]</scope>
    <source>
        <strain evidence="4 5">13CB11C</strain>
    </source>
</reference>
<dbReference type="EMBL" id="BAAFSF010000001">
    <property type="protein sequence ID" value="GAB1251444.1"/>
    <property type="molecule type" value="Genomic_DNA"/>
</dbReference>
<gene>
    <name evidence="4" type="ORF">Tsumi_05480</name>
</gene>
<feature type="chain" id="PRO_5047044572" description="Por secretion system C-terminal sorting domain-containing protein" evidence="3">
    <location>
        <begin position="25"/>
        <end position="586"/>
    </location>
</feature>
<dbReference type="RefSeq" id="WP_411915254.1">
    <property type="nucleotide sequence ID" value="NZ_BAAFSF010000001.1"/>
</dbReference>
<dbReference type="Gene3D" id="3.80.10.10">
    <property type="entry name" value="Ribonuclease Inhibitor"/>
    <property type="match status" value="1"/>
</dbReference>
<keyword evidence="1" id="KW-0433">Leucine-rich repeat</keyword>
<comment type="caution">
    <text evidence="4">The sequence shown here is derived from an EMBL/GenBank/DDBJ whole genome shotgun (WGS) entry which is preliminary data.</text>
</comment>
<dbReference type="InterPro" id="IPR052574">
    <property type="entry name" value="CDIRP"/>
</dbReference>
<sequence length="586" mass="64349">MKTKTTKNLLLAGLLVFFTLPAAAHSTVVTTAKQIRSRATLSQENSTATKLDYATNLFGRPQQITQGQATTATITLQTGKAVGAKLIMRVDGKNISLEGVKEKDVFGAYELYTLESNQVTIKGDIRVLECPRSKISSLDIKGAASLDSLSCFSNDLTSLNLQETPKLRYLNCAFNGTFSEINLTKLPLLEEAHMSSLHLTALDLSGNKALVRLNCAMNKLNTLDLSNNKELTYLWCYGNQIKNLDLRGLNKLKLVQCYENEMEQLRLPKSEVSGSSVQNLQVWCQKNKLASLDLSSIHHLAYLVCNNNPLKKLDISDCNAIQSVDCSSCAVEDFTINAENNKLIASIQISNNRMSHSAFNKLVNDMPKRNGHSSGVLAAKDCTKQEANEVLAADIDIAKSKNWKVLANRGSEEWEEYKGDETQRFRVLTEVQGKGEVKITGVKDAKDIPFGTIINIEATPTENWELKSIVANGEDITESKQVTVKNFVTLVVTFVEKSGTGIENTPRECKVSLYPNPASAEAMLCGAAPMSEVRLYGVDGTLLQTVTAEEEGSVRLYLEGLPEGIYPIVFQNAFGVSNSVTLIIKR</sequence>
<keyword evidence="5" id="KW-1185">Reference proteome</keyword>
<keyword evidence="2" id="KW-0677">Repeat</keyword>
<protein>
    <recommendedName>
        <fullName evidence="6">Por secretion system C-terminal sorting domain-containing protein</fullName>
    </recommendedName>
</protein>
<dbReference type="InterPro" id="IPR032675">
    <property type="entry name" value="LRR_dom_sf"/>
</dbReference>
<dbReference type="SUPFAM" id="SSF52058">
    <property type="entry name" value="L domain-like"/>
    <property type="match status" value="1"/>
</dbReference>
<proteinExistence type="predicted"/>
<evidence type="ECO:0000313" key="5">
    <source>
        <dbReference type="Proteomes" id="UP001628220"/>
    </source>
</evidence>
<accession>A0ABQ0E1A8</accession>
<evidence type="ECO:0000256" key="3">
    <source>
        <dbReference type="SAM" id="SignalP"/>
    </source>
</evidence>